<dbReference type="EMBL" id="SDMP01000005">
    <property type="protein sequence ID" value="RYR56276.1"/>
    <property type="molecule type" value="Genomic_DNA"/>
</dbReference>
<sequence length="124" mass="14051">MVAMIRSFGREFEHDSSVFWLIVWRLMAIIKKAREMVVYPLKKPQEHSLFVGVKGPLLPPLLSLDEAENACGLFSAVLEAITTSFPLWNLGEPKGNTSLDEKLVFSAFEERFDGDSYAMRKLSL</sequence>
<dbReference type="AlphaFoldDB" id="A0A445CZB0"/>
<protein>
    <submittedName>
        <fullName evidence="1">Uncharacterized protein</fullName>
    </submittedName>
</protein>
<reference evidence="1 2" key="1">
    <citation type="submission" date="2019-01" db="EMBL/GenBank/DDBJ databases">
        <title>Sequencing of cultivated peanut Arachis hypogaea provides insights into genome evolution and oil improvement.</title>
        <authorList>
            <person name="Chen X."/>
        </authorList>
    </citation>
    <scope>NUCLEOTIDE SEQUENCE [LARGE SCALE GENOMIC DNA]</scope>
    <source>
        <strain evidence="2">cv. Fuhuasheng</strain>
        <tissue evidence="1">Leaves</tissue>
    </source>
</reference>
<comment type="caution">
    <text evidence="1">The sequence shown here is derived from an EMBL/GenBank/DDBJ whole genome shotgun (WGS) entry which is preliminary data.</text>
</comment>
<gene>
    <name evidence="1" type="ORF">Ahy_A05g022019</name>
</gene>
<dbReference type="Proteomes" id="UP000289738">
    <property type="component" value="Chromosome A05"/>
</dbReference>
<proteinExistence type="predicted"/>
<accession>A0A445CZB0</accession>
<organism evidence="1 2">
    <name type="scientific">Arachis hypogaea</name>
    <name type="common">Peanut</name>
    <dbReference type="NCBI Taxonomy" id="3818"/>
    <lineage>
        <taxon>Eukaryota</taxon>
        <taxon>Viridiplantae</taxon>
        <taxon>Streptophyta</taxon>
        <taxon>Embryophyta</taxon>
        <taxon>Tracheophyta</taxon>
        <taxon>Spermatophyta</taxon>
        <taxon>Magnoliopsida</taxon>
        <taxon>eudicotyledons</taxon>
        <taxon>Gunneridae</taxon>
        <taxon>Pentapetalae</taxon>
        <taxon>rosids</taxon>
        <taxon>fabids</taxon>
        <taxon>Fabales</taxon>
        <taxon>Fabaceae</taxon>
        <taxon>Papilionoideae</taxon>
        <taxon>50 kb inversion clade</taxon>
        <taxon>dalbergioids sensu lato</taxon>
        <taxon>Dalbergieae</taxon>
        <taxon>Pterocarpus clade</taxon>
        <taxon>Arachis</taxon>
    </lineage>
</organism>
<name>A0A445CZB0_ARAHY</name>
<keyword evidence="2" id="KW-1185">Reference proteome</keyword>
<evidence type="ECO:0000313" key="1">
    <source>
        <dbReference type="EMBL" id="RYR56276.1"/>
    </source>
</evidence>
<evidence type="ECO:0000313" key="2">
    <source>
        <dbReference type="Proteomes" id="UP000289738"/>
    </source>
</evidence>